<keyword evidence="1" id="KW-0863">Zinc-finger</keyword>
<dbReference type="KEGG" id="hazt:108680678"/>
<dbReference type="SMART" id="SM00343">
    <property type="entry name" value="ZnF_C2HC"/>
    <property type="match status" value="2"/>
</dbReference>
<reference evidence="5" key="1">
    <citation type="submission" date="2025-08" db="UniProtKB">
        <authorList>
            <consortium name="RefSeq"/>
        </authorList>
    </citation>
    <scope>IDENTIFICATION</scope>
    <source>
        <tissue evidence="5">Whole organism</tissue>
    </source>
</reference>
<dbReference type="InterPro" id="IPR036875">
    <property type="entry name" value="Znf_CCHC_sf"/>
</dbReference>
<dbReference type="GeneID" id="108680678"/>
<dbReference type="GO" id="GO:0003676">
    <property type="term" value="F:nucleic acid binding"/>
    <property type="evidence" value="ECO:0007669"/>
    <property type="project" value="InterPro"/>
</dbReference>
<keyword evidence="1" id="KW-0479">Metal-binding</keyword>
<evidence type="ECO:0000259" key="3">
    <source>
        <dbReference type="PROSITE" id="PS50158"/>
    </source>
</evidence>
<dbReference type="RefSeq" id="XP_047740741.1">
    <property type="nucleotide sequence ID" value="XM_047884785.1"/>
</dbReference>
<protein>
    <submittedName>
        <fullName evidence="5">Uncharacterized protein LOC108680678</fullName>
    </submittedName>
</protein>
<feature type="region of interest" description="Disordered" evidence="2">
    <location>
        <begin position="536"/>
        <end position="561"/>
    </location>
</feature>
<gene>
    <name evidence="5" type="primary">LOC108680678</name>
</gene>
<feature type="region of interest" description="Disordered" evidence="2">
    <location>
        <begin position="605"/>
        <end position="660"/>
    </location>
</feature>
<evidence type="ECO:0000313" key="4">
    <source>
        <dbReference type="Proteomes" id="UP000694843"/>
    </source>
</evidence>
<keyword evidence="4" id="KW-1185">Reference proteome</keyword>
<dbReference type="InterPro" id="IPR001878">
    <property type="entry name" value="Znf_CCHC"/>
</dbReference>
<feature type="domain" description="CCHC-type" evidence="3">
    <location>
        <begin position="352"/>
        <end position="368"/>
    </location>
</feature>
<dbReference type="PROSITE" id="PS50158">
    <property type="entry name" value="ZF_CCHC"/>
    <property type="match status" value="1"/>
</dbReference>
<dbReference type="GO" id="GO:0008270">
    <property type="term" value="F:zinc ion binding"/>
    <property type="evidence" value="ECO:0007669"/>
    <property type="project" value="UniProtKB-KW"/>
</dbReference>
<dbReference type="Gene3D" id="4.10.60.10">
    <property type="entry name" value="Zinc finger, CCHC-type"/>
    <property type="match status" value="1"/>
</dbReference>
<evidence type="ECO:0000256" key="2">
    <source>
        <dbReference type="SAM" id="MobiDB-lite"/>
    </source>
</evidence>
<keyword evidence="1" id="KW-0862">Zinc</keyword>
<evidence type="ECO:0000313" key="5">
    <source>
        <dbReference type="RefSeq" id="XP_047740741.1"/>
    </source>
</evidence>
<dbReference type="SUPFAM" id="SSF57756">
    <property type="entry name" value="Retrovirus zinc finger-like domains"/>
    <property type="match status" value="1"/>
</dbReference>
<sequence>MAAESSGIISALAVNGSTKDNYVMRVVEKENDGQVKKLIAEEKASVAIPKNKRRTVVPTRIFERSKTDSEASKCSVCCARAGSDLYRSSTVGLSNSNRFRKNIEKKRINKRSVTTRQKRHKDEFKRLVDARLCMERQRVLTFESYDDKLMNFNVYLQSFEEYCKKNFRHAPRFWICELQNKLQGDTLTAFKTLRSVNDSYESLKLKLVKWYDKHRLARKSNDRSQFVYANFIKAESMHSLATRLEKLFQVAFPCKDVNTSKTLREKFLSTLPRNLKELLKTQILDHGMSWKKIQWSDVKQLSSYCDIVKSCDYHNSNMEENNCMVNEKYNDSRIYWQCSERTSKHPSGKNSKCFHCGRMGHVEAECRSKSGACFTCGSFDHFFYNCPLYKFHHSTQSSKGCTEESSLAQKTSTSALRVVKQGGINLKQGNLQRFLSGYKFERDAWFNRYSLLEDEAEIEDEDENFENDLVSQKQLCTIKITAKKITAKKRSSVTKSKSTITSRPRYFGPRGLHQECSSEVLERSVVDKKRRPYLSKIQHSSSSRKLKSQLPEGAAHCSKLSVPYPSDMKNVQSSAMTKINLHENLSKKPEMDYFKGRGYATAKNEDATKLEHSSGNPKMQHGDENSTSSNGKLQDVRRTRVLQTEALKQQQCSRRLHRGR</sequence>
<accession>A0A979FU63</accession>
<evidence type="ECO:0000256" key="1">
    <source>
        <dbReference type="PROSITE-ProRule" id="PRU00047"/>
    </source>
</evidence>
<dbReference type="AlphaFoldDB" id="A0A979FU63"/>
<proteinExistence type="predicted"/>
<organism evidence="4 5">
    <name type="scientific">Hyalella azteca</name>
    <name type="common">Amphipod</name>
    <dbReference type="NCBI Taxonomy" id="294128"/>
    <lineage>
        <taxon>Eukaryota</taxon>
        <taxon>Metazoa</taxon>
        <taxon>Ecdysozoa</taxon>
        <taxon>Arthropoda</taxon>
        <taxon>Crustacea</taxon>
        <taxon>Multicrustacea</taxon>
        <taxon>Malacostraca</taxon>
        <taxon>Eumalacostraca</taxon>
        <taxon>Peracarida</taxon>
        <taxon>Amphipoda</taxon>
        <taxon>Senticaudata</taxon>
        <taxon>Talitrida</taxon>
        <taxon>Talitroidea</taxon>
        <taxon>Hyalellidae</taxon>
        <taxon>Hyalella</taxon>
    </lineage>
</organism>
<name>A0A979FU63_HYAAZ</name>
<dbReference type="OrthoDB" id="439192at2759"/>
<dbReference type="Pfam" id="PF00098">
    <property type="entry name" value="zf-CCHC"/>
    <property type="match status" value="1"/>
</dbReference>
<dbReference type="Proteomes" id="UP000694843">
    <property type="component" value="Unplaced"/>
</dbReference>